<organism evidence="1">
    <name type="scientific">Rhizophora mucronata</name>
    <name type="common">Asiatic mangrove</name>
    <dbReference type="NCBI Taxonomy" id="61149"/>
    <lineage>
        <taxon>Eukaryota</taxon>
        <taxon>Viridiplantae</taxon>
        <taxon>Streptophyta</taxon>
        <taxon>Embryophyta</taxon>
        <taxon>Tracheophyta</taxon>
        <taxon>Spermatophyta</taxon>
        <taxon>Magnoliopsida</taxon>
        <taxon>eudicotyledons</taxon>
        <taxon>Gunneridae</taxon>
        <taxon>Pentapetalae</taxon>
        <taxon>rosids</taxon>
        <taxon>fabids</taxon>
        <taxon>Malpighiales</taxon>
        <taxon>Rhizophoraceae</taxon>
        <taxon>Rhizophora</taxon>
    </lineage>
</organism>
<dbReference type="EMBL" id="GGEC01055472">
    <property type="protein sequence ID" value="MBX35956.1"/>
    <property type="molecule type" value="Transcribed_RNA"/>
</dbReference>
<accession>A0A2P2N0J4</accession>
<name>A0A2P2N0J4_RHIMU</name>
<evidence type="ECO:0000313" key="1">
    <source>
        <dbReference type="EMBL" id="MBX35956.1"/>
    </source>
</evidence>
<proteinExistence type="predicted"/>
<dbReference type="AlphaFoldDB" id="A0A2P2N0J4"/>
<reference evidence="1" key="1">
    <citation type="submission" date="2018-02" db="EMBL/GenBank/DDBJ databases">
        <title>Rhizophora mucronata_Transcriptome.</title>
        <authorList>
            <person name="Meera S.P."/>
            <person name="Sreeshan A."/>
            <person name="Augustine A."/>
        </authorList>
    </citation>
    <scope>NUCLEOTIDE SEQUENCE</scope>
    <source>
        <tissue evidence="1">Leaf</tissue>
    </source>
</reference>
<sequence length="27" mass="3422">MVFDSVFFLLLKKIIWDRVHKLYFLHI</sequence>
<protein>
    <submittedName>
        <fullName evidence="1">Uncharacterized protein</fullName>
    </submittedName>
</protein>